<reference evidence="3 4" key="1">
    <citation type="journal article" date="2020" name="IScience">
        <title>Genome Sequencing of the Endangered Kingdonia uniflora (Circaeasteraceae, Ranunculales) Reveals Potential Mechanisms of Evolutionary Specialization.</title>
        <authorList>
            <person name="Sun Y."/>
            <person name="Deng T."/>
            <person name="Zhang A."/>
            <person name="Moore M.J."/>
            <person name="Landis J.B."/>
            <person name="Lin N."/>
            <person name="Zhang H."/>
            <person name="Zhang X."/>
            <person name="Huang J."/>
            <person name="Zhang X."/>
            <person name="Sun H."/>
            <person name="Wang H."/>
        </authorList>
    </citation>
    <scope>NUCLEOTIDE SEQUENCE [LARGE SCALE GENOMIC DNA]</scope>
    <source>
        <strain evidence="3">TB1705</strain>
        <tissue evidence="3">Leaf</tissue>
    </source>
</reference>
<feature type="coiled-coil region" evidence="1">
    <location>
        <begin position="104"/>
        <end position="164"/>
    </location>
</feature>
<evidence type="ECO:0000256" key="1">
    <source>
        <dbReference type="SAM" id="Coils"/>
    </source>
</evidence>
<accession>A0A7J7LA76</accession>
<feature type="region of interest" description="Disordered" evidence="2">
    <location>
        <begin position="70"/>
        <end position="94"/>
    </location>
</feature>
<keyword evidence="1" id="KW-0175">Coiled coil</keyword>
<dbReference type="Proteomes" id="UP000541444">
    <property type="component" value="Unassembled WGS sequence"/>
</dbReference>
<gene>
    <name evidence="3" type="ORF">GIB67_015523</name>
</gene>
<proteinExistence type="predicted"/>
<organism evidence="3 4">
    <name type="scientific">Kingdonia uniflora</name>
    <dbReference type="NCBI Taxonomy" id="39325"/>
    <lineage>
        <taxon>Eukaryota</taxon>
        <taxon>Viridiplantae</taxon>
        <taxon>Streptophyta</taxon>
        <taxon>Embryophyta</taxon>
        <taxon>Tracheophyta</taxon>
        <taxon>Spermatophyta</taxon>
        <taxon>Magnoliopsida</taxon>
        <taxon>Ranunculales</taxon>
        <taxon>Circaeasteraceae</taxon>
        <taxon>Kingdonia</taxon>
    </lineage>
</organism>
<evidence type="ECO:0000256" key="2">
    <source>
        <dbReference type="SAM" id="MobiDB-lite"/>
    </source>
</evidence>
<name>A0A7J7LA76_9MAGN</name>
<comment type="caution">
    <text evidence="3">The sequence shown here is derived from an EMBL/GenBank/DDBJ whole genome shotgun (WGS) entry which is preliminary data.</text>
</comment>
<dbReference type="AlphaFoldDB" id="A0A7J7LA76"/>
<protein>
    <submittedName>
        <fullName evidence="3">Uncharacterized protein</fullName>
    </submittedName>
</protein>
<feature type="compositionally biased region" description="Polar residues" evidence="2">
    <location>
        <begin position="70"/>
        <end position="86"/>
    </location>
</feature>
<dbReference type="EMBL" id="JACGCM010002464">
    <property type="protein sequence ID" value="KAF6139566.1"/>
    <property type="molecule type" value="Genomic_DNA"/>
</dbReference>
<evidence type="ECO:0000313" key="4">
    <source>
        <dbReference type="Proteomes" id="UP000541444"/>
    </source>
</evidence>
<sequence length="214" mass="24309">MEGARGASSIDRGILWMTICPITIDLVADDNVEIFGIHRVKEVCINEDGDTPVDQYENVGKQYHASLNEHATLSPNTHDTIPTQAESGGLDKQIKTLNDEPQKLKEDKDKKSEANIKLVEALKEKILNWTSKYNKGVERYTEETNNLRKKLVNAEEMKKFLEVNNNEWEAWRQSLLKAVASEGMGGMGDPTLEKLFDHNERFFTIAQQEPKGDY</sequence>
<evidence type="ECO:0000313" key="3">
    <source>
        <dbReference type="EMBL" id="KAF6139566.1"/>
    </source>
</evidence>
<keyword evidence="4" id="KW-1185">Reference proteome</keyword>